<accession>A0A0J7IVK4</accession>
<protein>
    <submittedName>
        <fullName evidence="1">Uncharacterized protein</fullName>
    </submittedName>
</protein>
<gene>
    <name evidence="1" type="ORF">ACM44_12990</name>
</gene>
<proteinExistence type="predicted"/>
<name>A0A0J7IVK4_9FLAO</name>
<evidence type="ECO:0000313" key="2">
    <source>
        <dbReference type="Proteomes" id="UP000035900"/>
    </source>
</evidence>
<dbReference type="EMBL" id="LFNG01000022">
    <property type="protein sequence ID" value="KMQ70328.1"/>
    <property type="molecule type" value="Genomic_DNA"/>
</dbReference>
<dbReference type="PATRIC" id="fig|1304281.5.peg.2801"/>
<organism evidence="1 2">
    <name type="scientific">Chryseobacterium koreense CCUG 49689</name>
    <dbReference type="NCBI Taxonomy" id="1304281"/>
    <lineage>
        <taxon>Bacteria</taxon>
        <taxon>Pseudomonadati</taxon>
        <taxon>Bacteroidota</taxon>
        <taxon>Flavobacteriia</taxon>
        <taxon>Flavobacteriales</taxon>
        <taxon>Weeksellaceae</taxon>
        <taxon>Chryseobacterium group</taxon>
        <taxon>Chryseobacterium</taxon>
    </lineage>
</organism>
<dbReference type="Proteomes" id="UP000035900">
    <property type="component" value="Unassembled WGS sequence"/>
</dbReference>
<sequence length="66" mass="7421">MNIKADGKPPVVGSGLPIHIADKNNSFTLCGLKVDKTNMSFHREYPMRRSVKNQDAFCEKCLSHFP</sequence>
<reference evidence="1 2" key="1">
    <citation type="journal article" date="2004" name="Int. J. Syst. Evol. Microbiol.">
        <title>Kaistella koreensis gen. nov., sp. nov., a novel member of the Chryseobacterium-Bergeyella-Riemerella branch.</title>
        <authorList>
            <person name="Kim M.K."/>
            <person name="Im W.T."/>
            <person name="Shin Y.K."/>
            <person name="Lim J.H."/>
            <person name="Kim S.H."/>
            <person name="Lee B.C."/>
            <person name="Park M.Y."/>
            <person name="Lee K.Y."/>
            <person name="Lee S.T."/>
        </authorList>
    </citation>
    <scope>NUCLEOTIDE SEQUENCE [LARGE SCALE GENOMIC DNA]</scope>
    <source>
        <strain evidence="1 2">CCUG 49689</strain>
    </source>
</reference>
<dbReference type="STRING" id="1304281.ACM44_12990"/>
<dbReference type="AlphaFoldDB" id="A0A0J7IVK4"/>
<comment type="caution">
    <text evidence="1">The sequence shown here is derived from an EMBL/GenBank/DDBJ whole genome shotgun (WGS) entry which is preliminary data.</text>
</comment>
<evidence type="ECO:0000313" key="1">
    <source>
        <dbReference type="EMBL" id="KMQ70328.1"/>
    </source>
</evidence>
<keyword evidence="2" id="KW-1185">Reference proteome</keyword>